<dbReference type="InterPro" id="IPR001647">
    <property type="entry name" value="HTH_TetR"/>
</dbReference>
<dbReference type="OrthoDB" id="2356263at2"/>
<dbReference type="InterPro" id="IPR009057">
    <property type="entry name" value="Homeodomain-like_sf"/>
</dbReference>
<dbReference type="Pfam" id="PF17939">
    <property type="entry name" value="TetR_C_30"/>
    <property type="match status" value="1"/>
</dbReference>
<dbReference type="SUPFAM" id="SSF48498">
    <property type="entry name" value="Tetracyclin repressor-like, C-terminal domain"/>
    <property type="match status" value="1"/>
</dbReference>
<protein>
    <submittedName>
        <fullName evidence="4">Transcriptional regulator, TetR family</fullName>
    </submittedName>
</protein>
<name>A0A0S2DI92_LYSEN</name>
<dbReference type="GO" id="GO:0000976">
    <property type="term" value="F:transcription cis-regulatory region binding"/>
    <property type="evidence" value="ECO:0007669"/>
    <property type="project" value="TreeGrafter"/>
</dbReference>
<keyword evidence="3" id="KW-0804">Transcription</keyword>
<dbReference type="PANTHER" id="PTHR30055:SF234">
    <property type="entry name" value="HTH-TYPE TRANSCRIPTIONAL REGULATOR BETI"/>
    <property type="match status" value="1"/>
</dbReference>
<dbReference type="Proteomes" id="UP000061569">
    <property type="component" value="Chromosome"/>
</dbReference>
<reference evidence="4 5" key="1">
    <citation type="submission" date="2015-11" db="EMBL/GenBank/DDBJ databases">
        <title>Genome sequences of Lysobacter enzymogenes strain C3 and Lysobacter antibioticus ATCC 29479.</title>
        <authorList>
            <person name="Kobayashi D.Y."/>
        </authorList>
    </citation>
    <scope>NUCLEOTIDE SEQUENCE [LARGE SCALE GENOMIC DNA]</scope>
    <source>
        <strain evidence="4 5">C3</strain>
    </source>
</reference>
<dbReference type="PATRIC" id="fig|69.6.peg.2729"/>
<dbReference type="PANTHER" id="PTHR30055">
    <property type="entry name" value="HTH-TYPE TRANSCRIPTIONAL REGULATOR RUTR"/>
    <property type="match status" value="1"/>
</dbReference>
<keyword evidence="1" id="KW-0805">Transcription regulation</keyword>
<dbReference type="EMBL" id="CP013140">
    <property type="protein sequence ID" value="ALN58120.1"/>
    <property type="molecule type" value="Genomic_DNA"/>
</dbReference>
<dbReference type="InterPro" id="IPR041586">
    <property type="entry name" value="PsrA_TetR_C"/>
</dbReference>
<evidence type="ECO:0000256" key="1">
    <source>
        <dbReference type="ARBA" id="ARBA00023015"/>
    </source>
</evidence>
<dbReference type="AlphaFoldDB" id="A0A0S2DI92"/>
<keyword evidence="2" id="KW-0238">DNA-binding</keyword>
<sequence>MSKQILNAGHTKARLLEAAEALFVEHGFEAMSLRQITTLAGTNLAAVNYHFGGKEALMQALLHSRLDRLNQERLRLLAACERRYGSDGMDASAVLSALFVPALRMSRASEDGSGFVRLLGRVYSDPSPFVRNYLREHYQPIFGRFFEAFARALPQVSRNELGMRLHLCLKALSGLLAGENLDELIASLCMGEKVSDALMLARLISLISPTLTAPFGDREQIAQVERVVLLADDAAAAADAQALGAGKPPGVLPPWAVETMEM</sequence>
<proteinExistence type="predicted"/>
<organism evidence="4 5">
    <name type="scientific">Lysobacter enzymogenes</name>
    <dbReference type="NCBI Taxonomy" id="69"/>
    <lineage>
        <taxon>Bacteria</taxon>
        <taxon>Pseudomonadati</taxon>
        <taxon>Pseudomonadota</taxon>
        <taxon>Gammaproteobacteria</taxon>
        <taxon>Lysobacterales</taxon>
        <taxon>Lysobacteraceae</taxon>
        <taxon>Lysobacter</taxon>
    </lineage>
</organism>
<evidence type="ECO:0000256" key="3">
    <source>
        <dbReference type="ARBA" id="ARBA00023163"/>
    </source>
</evidence>
<evidence type="ECO:0000313" key="4">
    <source>
        <dbReference type="EMBL" id="ALN58120.1"/>
    </source>
</evidence>
<dbReference type="GO" id="GO:0003700">
    <property type="term" value="F:DNA-binding transcription factor activity"/>
    <property type="evidence" value="ECO:0007669"/>
    <property type="project" value="TreeGrafter"/>
</dbReference>
<dbReference type="Pfam" id="PF00440">
    <property type="entry name" value="TetR_N"/>
    <property type="match status" value="1"/>
</dbReference>
<accession>A0A0S2DI92</accession>
<dbReference type="PRINTS" id="PR00455">
    <property type="entry name" value="HTHTETR"/>
</dbReference>
<dbReference type="KEGG" id="lez:GLE_2772"/>
<dbReference type="PROSITE" id="PS50977">
    <property type="entry name" value="HTH_TETR_2"/>
    <property type="match status" value="1"/>
</dbReference>
<evidence type="ECO:0000313" key="5">
    <source>
        <dbReference type="Proteomes" id="UP000061569"/>
    </source>
</evidence>
<dbReference type="Gene3D" id="1.10.357.10">
    <property type="entry name" value="Tetracycline Repressor, domain 2"/>
    <property type="match status" value="1"/>
</dbReference>
<dbReference type="InterPro" id="IPR050109">
    <property type="entry name" value="HTH-type_TetR-like_transc_reg"/>
</dbReference>
<evidence type="ECO:0000256" key="2">
    <source>
        <dbReference type="ARBA" id="ARBA00023125"/>
    </source>
</evidence>
<dbReference type="SUPFAM" id="SSF46689">
    <property type="entry name" value="Homeodomain-like"/>
    <property type="match status" value="1"/>
</dbReference>
<gene>
    <name evidence="4" type="ORF">GLE_2772</name>
</gene>
<dbReference type="InterPro" id="IPR036271">
    <property type="entry name" value="Tet_transcr_reg_TetR-rel_C_sf"/>
</dbReference>